<dbReference type="Pfam" id="PF02470">
    <property type="entry name" value="MlaD"/>
    <property type="match status" value="1"/>
</dbReference>
<dbReference type="OrthoDB" id="9788420at2"/>
<dbReference type="EMBL" id="CP001931">
    <property type="protein sequence ID" value="ADC90017.1"/>
    <property type="molecule type" value="Genomic_DNA"/>
</dbReference>
<protein>
    <submittedName>
        <fullName evidence="3">Mammalian cell entry related domain protein</fullName>
    </submittedName>
</protein>
<reference evidence="4" key="1">
    <citation type="journal article" date="2010" name="Stand. Genomic Sci.">
        <title>Complete genome sequence of Thermocrinis albus type strain (HI 11/12T).</title>
        <authorList>
            <person name="Wirth R."/>
            <person name="Sikorski J."/>
            <person name="Brambilla E."/>
            <person name="Misra M."/>
            <person name="Lapidus A."/>
            <person name="Copeland A."/>
            <person name="Nolan M."/>
            <person name="Lucas S."/>
            <person name="Chen F."/>
            <person name="Tice H."/>
            <person name="Cheng J.F."/>
            <person name="Han C."/>
            <person name="Detter J.C."/>
            <person name="Tapia R."/>
            <person name="Bruce D."/>
            <person name="Goodwin L."/>
            <person name="Pitluck S."/>
            <person name="Pati A."/>
            <person name="Anderson I."/>
            <person name="Ivanova N."/>
            <person name="Mavromatis K."/>
            <person name="Mikhailova N."/>
            <person name="Chen A."/>
            <person name="Palaniappan K."/>
            <person name="Bilek Y."/>
            <person name="Hader T."/>
            <person name="Land M."/>
            <person name="Hauser L."/>
            <person name="Chang Y.J."/>
            <person name="Jeffries C.D."/>
            <person name="Tindall B.J."/>
            <person name="Rohde M."/>
            <person name="Goker M."/>
            <person name="Bristow J."/>
            <person name="Eisen J.A."/>
            <person name="Markowitz V."/>
            <person name="Hugenholtz P."/>
            <person name="Kyrpides N.C."/>
            <person name="Klenk H.P."/>
        </authorList>
    </citation>
    <scope>NUCLEOTIDE SEQUENCE [LARGE SCALE GENOMIC DNA]</scope>
    <source>
        <strain evidence="4">DSM 14484 / JCM 11386 / HI 11/12</strain>
    </source>
</reference>
<dbReference type="eggNOG" id="COG1463">
    <property type="taxonomic scope" value="Bacteria"/>
</dbReference>
<organism evidence="3 4">
    <name type="scientific">Thermocrinis albus (strain DSM 14484 / JCM 11386 / HI 11/12)</name>
    <dbReference type="NCBI Taxonomy" id="638303"/>
    <lineage>
        <taxon>Bacteria</taxon>
        <taxon>Pseudomonadati</taxon>
        <taxon>Aquificota</taxon>
        <taxon>Aquificia</taxon>
        <taxon>Aquificales</taxon>
        <taxon>Aquificaceae</taxon>
        <taxon>Thermocrinis</taxon>
    </lineage>
</organism>
<feature type="domain" description="Mce/MlaD" evidence="2">
    <location>
        <begin position="37"/>
        <end position="112"/>
    </location>
</feature>
<keyword evidence="1" id="KW-0472">Membrane</keyword>
<feature type="transmembrane region" description="Helical" evidence="1">
    <location>
        <begin position="9"/>
        <end position="28"/>
    </location>
</feature>
<dbReference type="RefSeq" id="WP_012992423.1">
    <property type="nucleotide sequence ID" value="NC_013894.1"/>
</dbReference>
<accession>D3SMN7</accession>
<dbReference type="KEGG" id="tal:Thal_1386"/>
<gene>
    <name evidence="3" type="ordered locus">Thal_1386</name>
</gene>
<dbReference type="HOGENOM" id="CLU_034188_0_0_0"/>
<name>D3SMN7_THEAH</name>
<evidence type="ECO:0000259" key="2">
    <source>
        <dbReference type="Pfam" id="PF02470"/>
    </source>
</evidence>
<dbReference type="PANTHER" id="PTHR33371:SF4">
    <property type="entry name" value="INTERMEMBRANE PHOSPHOLIPID TRANSPORT SYSTEM BINDING PROTEIN MLAD"/>
    <property type="match status" value="1"/>
</dbReference>
<dbReference type="AlphaFoldDB" id="D3SMN7"/>
<dbReference type="PANTHER" id="PTHR33371">
    <property type="entry name" value="INTERMEMBRANE PHOSPHOLIPID TRANSPORT SYSTEM BINDING PROTEIN MLAD-RELATED"/>
    <property type="match status" value="1"/>
</dbReference>
<dbReference type="SUPFAM" id="SSF58113">
    <property type="entry name" value="Apolipoprotein A-I"/>
    <property type="match status" value="1"/>
</dbReference>
<dbReference type="InterPro" id="IPR003399">
    <property type="entry name" value="Mce/MlaD"/>
</dbReference>
<keyword evidence="1" id="KW-1133">Transmembrane helix</keyword>
<dbReference type="InterPro" id="IPR052336">
    <property type="entry name" value="MlaD_Phospholipid_Transporter"/>
</dbReference>
<evidence type="ECO:0000313" key="4">
    <source>
        <dbReference type="Proteomes" id="UP000002043"/>
    </source>
</evidence>
<keyword evidence="4" id="KW-1185">Reference proteome</keyword>
<proteinExistence type="predicted"/>
<sequence>MKLSNEAKVGLLVVIVAMSLAFVILIFGEIPFFKPATKTYRVYFDDVAGLSKGSEVRVAGIKSGTVKSVRLKDGKVEVVLEVYRDVTLYRNATAYIGTLGLMGDKYLSVDPGTPEAGVLEEGGVIRYTQGYADTDRLIREMTAAAEAMKLMAQNFQTILAENREDIRALVQNMEMLTRHLDQMVVENRENVRASLTGIRLLVEHLNRTLPQTLASVQRLADTLEAMASENREDIKVAVRNLRELSEDLRSSLPTLVAQLNQLSANLNTVVTENRQDLRTISENLAESSKKLNLILTTLERGEGTLGKLIKDEELYRNIASATKTFAKAGEIAERSNLQVGFRGELYRGGDTKGIATVKLQPDEEKYYLLEIVGNSRGRVYYEEILPDRVVVKKEFKPQFTIQYARIFPIGDKKLVLRGGLKESTGGVGVDVIWNSRLMFFSDLWNAGRKDRPMDKNLKPSLQVGAEYRISGPLYVRVGGDDLLNSRLRGAFVGAGLLFTDNDLKYLLGALRLPLP</sequence>
<evidence type="ECO:0000256" key="1">
    <source>
        <dbReference type="SAM" id="Phobius"/>
    </source>
</evidence>
<keyword evidence="1" id="KW-0812">Transmembrane</keyword>
<dbReference type="STRING" id="638303.Thal_1386"/>
<dbReference type="Proteomes" id="UP000002043">
    <property type="component" value="Chromosome"/>
</dbReference>
<evidence type="ECO:0000313" key="3">
    <source>
        <dbReference type="EMBL" id="ADC90017.1"/>
    </source>
</evidence>